<evidence type="ECO:0008006" key="4">
    <source>
        <dbReference type="Google" id="ProtNLM"/>
    </source>
</evidence>
<keyword evidence="3" id="KW-1185">Reference proteome</keyword>
<organism evidence="2 3">
    <name type="scientific">Phytohabitans rumicis</name>
    <dbReference type="NCBI Taxonomy" id="1076125"/>
    <lineage>
        <taxon>Bacteria</taxon>
        <taxon>Bacillati</taxon>
        <taxon>Actinomycetota</taxon>
        <taxon>Actinomycetes</taxon>
        <taxon>Micromonosporales</taxon>
        <taxon>Micromonosporaceae</taxon>
    </lineage>
</organism>
<gene>
    <name evidence="2" type="ORF">Prum_016760</name>
</gene>
<accession>A0A6V8KW27</accession>
<dbReference type="AlphaFoldDB" id="A0A6V8KW27"/>
<dbReference type="EMBL" id="BLPG01000001">
    <property type="protein sequence ID" value="GFJ88034.1"/>
    <property type="molecule type" value="Genomic_DNA"/>
</dbReference>
<reference evidence="2 3" key="2">
    <citation type="submission" date="2020-03" db="EMBL/GenBank/DDBJ databases">
        <authorList>
            <person name="Ichikawa N."/>
            <person name="Kimura A."/>
            <person name="Kitahashi Y."/>
            <person name="Uohara A."/>
        </authorList>
    </citation>
    <scope>NUCLEOTIDE SEQUENCE [LARGE SCALE GENOMIC DNA]</scope>
    <source>
        <strain evidence="2 3">NBRC 108638</strain>
    </source>
</reference>
<evidence type="ECO:0000313" key="2">
    <source>
        <dbReference type="EMBL" id="GFJ88034.1"/>
    </source>
</evidence>
<evidence type="ECO:0000256" key="1">
    <source>
        <dbReference type="ARBA" id="ARBA00009981"/>
    </source>
</evidence>
<comment type="similarity">
    <text evidence="1">Belongs to the phD/YefM antitoxin family.</text>
</comment>
<name>A0A6V8KW27_9ACTN</name>
<dbReference type="InterPro" id="IPR036165">
    <property type="entry name" value="YefM-like_sf"/>
</dbReference>
<comment type="caution">
    <text evidence="2">The sequence shown here is derived from an EMBL/GenBank/DDBJ whole genome shotgun (WGS) entry which is preliminary data.</text>
</comment>
<sequence length="101" mass="11072">MTVLDHPREVSVTEATQRGVAGIISDAEANDILVTRRNQPVAAIVSIQRIRRIERVLDDVRDLTLAMARAATDDGARISFDDVLAAYGLTRADLDDVEDEP</sequence>
<dbReference type="Proteomes" id="UP000482960">
    <property type="component" value="Unassembled WGS sequence"/>
</dbReference>
<evidence type="ECO:0000313" key="3">
    <source>
        <dbReference type="Proteomes" id="UP000482960"/>
    </source>
</evidence>
<dbReference type="RefSeq" id="WP_173075240.1">
    <property type="nucleotide sequence ID" value="NZ_BAABJB010000006.1"/>
</dbReference>
<protein>
    <recommendedName>
        <fullName evidence="4">Antitoxin</fullName>
    </recommendedName>
</protein>
<reference evidence="2 3" key="1">
    <citation type="submission" date="2020-03" db="EMBL/GenBank/DDBJ databases">
        <title>Whole genome shotgun sequence of Phytohabitans rumicis NBRC 108638.</title>
        <authorList>
            <person name="Komaki H."/>
            <person name="Tamura T."/>
        </authorList>
    </citation>
    <scope>NUCLEOTIDE SEQUENCE [LARGE SCALE GENOMIC DNA]</scope>
    <source>
        <strain evidence="2 3">NBRC 108638</strain>
    </source>
</reference>
<dbReference type="SUPFAM" id="SSF143120">
    <property type="entry name" value="YefM-like"/>
    <property type="match status" value="1"/>
</dbReference>
<proteinExistence type="inferred from homology"/>